<organism evidence="8">
    <name type="scientific">Amphora coffeiformis</name>
    <dbReference type="NCBI Taxonomy" id="265554"/>
    <lineage>
        <taxon>Eukaryota</taxon>
        <taxon>Sar</taxon>
        <taxon>Stramenopiles</taxon>
        <taxon>Ochrophyta</taxon>
        <taxon>Bacillariophyta</taxon>
        <taxon>Bacillariophyceae</taxon>
        <taxon>Bacillariophycidae</taxon>
        <taxon>Thalassiophysales</taxon>
        <taxon>Catenulaceae</taxon>
        <taxon>Amphora</taxon>
    </lineage>
</organism>
<dbReference type="Pfam" id="PF05721">
    <property type="entry name" value="PhyH"/>
    <property type="match status" value="1"/>
</dbReference>
<keyword evidence="6" id="KW-0812">Transmembrane</keyword>
<dbReference type="Pfam" id="PF09258">
    <property type="entry name" value="Glyco_transf_64"/>
    <property type="match status" value="1"/>
</dbReference>
<feature type="compositionally biased region" description="Low complexity" evidence="5">
    <location>
        <begin position="24"/>
        <end position="35"/>
    </location>
</feature>
<feature type="transmembrane region" description="Helical" evidence="6">
    <location>
        <begin position="49"/>
        <end position="67"/>
    </location>
</feature>
<dbReference type="InterPro" id="IPR008775">
    <property type="entry name" value="Phytyl_CoA_dOase-like"/>
</dbReference>
<dbReference type="Gene3D" id="2.60.120.620">
    <property type="entry name" value="q2cbj1_9rhob like domain"/>
    <property type="match status" value="1"/>
</dbReference>
<dbReference type="PANTHER" id="PTHR48261">
    <property type="entry name" value="ACETYLGLUCOSAMINYLTRANSFERASE"/>
    <property type="match status" value="1"/>
</dbReference>
<dbReference type="Gene3D" id="3.90.550.10">
    <property type="entry name" value="Spore Coat Polysaccharide Biosynthesis Protein SpsA, Chain A"/>
    <property type="match status" value="1"/>
</dbReference>
<dbReference type="PANTHER" id="PTHR48261:SF2">
    <property type="entry name" value="ACETYLGLUCOSAMINYLTRANSFERASE"/>
    <property type="match status" value="1"/>
</dbReference>
<keyword evidence="2" id="KW-0808">Transferase</keyword>
<dbReference type="GO" id="GO:0016020">
    <property type="term" value="C:membrane"/>
    <property type="evidence" value="ECO:0007669"/>
    <property type="project" value="UniProtKB-SubCell"/>
</dbReference>
<protein>
    <recommendedName>
        <fullName evidence="7">Glycosyl transferase 64 domain-containing protein</fullName>
    </recommendedName>
</protein>
<sequence>MTRKGVASNRTKSENGEKLPPPRQQGQHHQQPFQRDSARQRSFAKNVRLRGLLFLAISTAAVSYFGLHNNVLTSAGGDHFETSPHSFIRLNDKLADHPKHRRQQKQPQKKKREVITLVCLTVNPERFGDLRRIVAVAVEHPLIARVVIVWNGLASERARLVKELNHNRTLGSNLETVVDILTSQKNSLNNRYDRSFLNVTTEAVMILDDDLAITPDTIYCAHESWVKDKVPVHSFGRGRGVYPYDEKLEFWAEDRENPSDKVNFLLPHMIFLSDYLDTYFDPLYDKVREVVDNDSAHCDDIAFASIITQQTRTPMKYVPAPYGYRNKNGKMVWKNHRQGEEVEYAPDKEFVDSPALSRIDGGKSERILSRRECSRKISSILDNWTLPIIEWSTCAYQSTSITLGRDDGGSDNIIKGSQIPGNFRQVAQNLPFYSVFATADDDDKSSSKFLKWTRQAVDAICPLSSNSLRPESVVVPGKFAKLSSNNSSDKNADASLLINQTSPVGREFLANGLAGPLQTSHSQEELTIAFDAIQKYHQSIRKSKNALIEEEASEYLSWNQNQLNGERDVLMSRCYAFDPLCDRLVRDPLIVEAVKDVIGENIIVTSIDEFGKSEGEIQPWHTDIEPYDRCYGRNVQIWLGVDQVTPESTLQIMSQSHRMPSLTWLYPEHVMNAKTIADKRNFEAKHLLPCAQALDPSARVFSPVTQNGEFVLFHSQMWHAAEVNRGSPSFRRAIRITYSTPDCRIGHHFKYERPDLPPMRPVPSLPLVMLVSGSVRSLPDFKYLPNNFVHMRHLRVGNADEAQVQRRHDRLSRKATTTAVRIWNLNDIESLSKTVPLPDASSREKSDLLIGNTPLFSAIEFSEVSLNPHEVAHEFYDEHEDGDVKIVTKSQIGHHELPFANSSSLLLSYEPARHYLESSGIAPTLHMLDEGAVSFIDSNGPHNDVGGPNGGRFFRLKFRVRQEHAAIPIAPRGSQGLSHQAQAPKSHSFVKPPLDKNAVDGQKFFVGNGFAGLGKVVGFTCRCVHNPHPDVDHEVLMIVDSIPNDVELFSLPDGQQIVEGAALYYPLNTTHGIEARQTSDGKLIPYRSKRQTFSDFPRCLVIEFWSSKSKQ</sequence>
<accession>A0A7S3LE13</accession>
<gene>
    <name evidence="8" type="ORF">ACOF00016_LOCUS16374</name>
</gene>
<evidence type="ECO:0000256" key="2">
    <source>
        <dbReference type="ARBA" id="ARBA00022679"/>
    </source>
</evidence>
<dbReference type="AlphaFoldDB" id="A0A7S3LE13"/>
<evidence type="ECO:0000256" key="1">
    <source>
        <dbReference type="ARBA" id="ARBA00004370"/>
    </source>
</evidence>
<keyword evidence="4" id="KW-1015">Disulfide bond</keyword>
<evidence type="ECO:0000256" key="5">
    <source>
        <dbReference type="SAM" id="MobiDB-lite"/>
    </source>
</evidence>
<dbReference type="EMBL" id="HBIM01022007">
    <property type="protein sequence ID" value="CAE0419549.1"/>
    <property type="molecule type" value="Transcribed_RNA"/>
</dbReference>
<evidence type="ECO:0000313" key="8">
    <source>
        <dbReference type="EMBL" id="CAE0419549.1"/>
    </source>
</evidence>
<feature type="domain" description="Glycosyl transferase 64" evidence="7">
    <location>
        <begin position="116"/>
        <end position="318"/>
    </location>
</feature>
<evidence type="ECO:0000259" key="7">
    <source>
        <dbReference type="Pfam" id="PF09258"/>
    </source>
</evidence>
<dbReference type="InterPro" id="IPR004263">
    <property type="entry name" value="Exostosin"/>
</dbReference>
<dbReference type="InterPro" id="IPR029044">
    <property type="entry name" value="Nucleotide-diphossugar_trans"/>
</dbReference>
<keyword evidence="6" id="KW-1133">Transmembrane helix</keyword>
<evidence type="ECO:0000256" key="3">
    <source>
        <dbReference type="ARBA" id="ARBA00023136"/>
    </source>
</evidence>
<reference evidence="8" key="1">
    <citation type="submission" date="2021-01" db="EMBL/GenBank/DDBJ databases">
        <authorList>
            <person name="Corre E."/>
            <person name="Pelletier E."/>
            <person name="Niang G."/>
            <person name="Scheremetjew M."/>
            <person name="Finn R."/>
            <person name="Kale V."/>
            <person name="Holt S."/>
            <person name="Cochrane G."/>
            <person name="Meng A."/>
            <person name="Brown T."/>
            <person name="Cohen L."/>
        </authorList>
    </citation>
    <scope>NUCLEOTIDE SEQUENCE</scope>
    <source>
        <strain evidence="8">CCMP127</strain>
    </source>
</reference>
<feature type="region of interest" description="Disordered" evidence="5">
    <location>
        <begin position="1"/>
        <end position="39"/>
    </location>
</feature>
<evidence type="ECO:0000256" key="6">
    <source>
        <dbReference type="SAM" id="Phobius"/>
    </source>
</evidence>
<proteinExistence type="predicted"/>
<dbReference type="GO" id="GO:0016757">
    <property type="term" value="F:glycosyltransferase activity"/>
    <property type="evidence" value="ECO:0007669"/>
    <property type="project" value="InterPro"/>
</dbReference>
<dbReference type="InterPro" id="IPR015338">
    <property type="entry name" value="GT64_dom"/>
</dbReference>
<dbReference type="SUPFAM" id="SSF51197">
    <property type="entry name" value="Clavaminate synthase-like"/>
    <property type="match status" value="1"/>
</dbReference>
<comment type="subcellular location">
    <subcellularLocation>
        <location evidence="1">Membrane</location>
    </subcellularLocation>
</comment>
<keyword evidence="3 6" id="KW-0472">Membrane</keyword>
<evidence type="ECO:0000256" key="4">
    <source>
        <dbReference type="ARBA" id="ARBA00023157"/>
    </source>
</evidence>
<name>A0A7S3LE13_9STRA</name>